<sequence length="383" mass="41393">MEGEWLSDGCRLQLTGPRIGDADATLRSATAFRASQQEEIQPENQYGPEEYTVGWICALPSERAAARGMLDEIHADDHIQEVNNSGGAYTLGRIGKHNVVITGLPKGMPGKAQAAAIAINMMRTFPSIRFGLMVGIGGGAPINSEEKDIRLGDVVVSAVSHGSPGVVQYDFGKSENGVFKQVGTLNKPPPVLASAVQKLESHHEMEDSKVEEYMTKMLAKHPKMLKKYGRPMANDCLFEAGYLHQAGAGPGRSCKNCDMSYLVSRDDRDDSSPQVHYGLIGSADNVMRDALKRDLFAMEKGILCYEMEAAGLMDNIPCLVIRGIADYSDSHKNDAWQAYASAAAAAYAKELLLAVPASQVKSTPTLDVDEICRKIGNIDGLSK</sequence>
<dbReference type="InterPro" id="IPR053137">
    <property type="entry name" value="NLR-like"/>
</dbReference>
<dbReference type="InterPro" id="IPR035994">
    <property type="entry name" value="Nucleoside_phosphorylase_sf"/>
</dbReference>
<protein>
    <submittedName>
        <fullName evidence="1">Purine and uridine phosphorylase</fullName>
    </submittedName>
</protein>
<accession>A0A3N4ICQ0</accession>
<dbReference type="SUPFAM" id="SSF53167">
    <property type="entry name" value="Purine and uridine phosphorylases"/>
    <property type="match status" value="1"/>
</dbReference>
<evidence type="ECO:0000313" key="1">
    <source>
        <dbReference type="EMBL" id="RPA83893.1"/>
    </source>
</evidence>
<dbReference type="OrthoDB" id="1577640at2759"/>
<dbReference type="AlphaFoldDB" id="A0A3N4ICQ0"/>
<reference evidence="1 2" key="1">
    <citation type="journal article" date="2018" name="Nat. Ecol. Evol.">
        <title>Pezizomycetes genomes reveal the molecular basis of ectomycorrhizal truffle lifestyle.</title>
        <authorList>
            <person name="Murat C."/>
            <person name="Payen T."/>
            <person name="Noel B."/>
            <person name="Kuo A."/>
            <person name="Morin E."/>
            <person name="Chen J."/>
            <person name="Kohler A."/>
            <person name="Krizsan K."/>
            <person name="Balestrini R."/>
            <person name="Da Silva C."/>
            <person name="Montanini B."/>
            <person name="Hainaut M."/>
            <person name="Levati E."/>
            <person name="Barry K.W."/>
            <person name="Belfiori B."/>
            <person name="Cichocki N."/>
            <person name="Clum A."/>
            <person name="Dockter R.B."/>
            <person name="Fauchery L."/>
            <person name="Guy J."/>
            <person name="Iotti M."/>
            <person name="Le Tacon F."/>
            <person name="Lindquist E.A."/>
            <person name="Lipzen A."/>
            <person name="Malagnac F."/>
            <person name="Mello A."/>
            <person name="Molinier V."/>
            <person name="Miyauchi S."/>
            <person name="Poulain J."/>
            <person name="Riccioni C."/>
            <person name="Rubini A."/>
            <person name="Sitrit Y."/>
            <person name="Splivallo R."/>
            <person name="Traeger S."/>
            <person name="Wang M."/>
            <person name="Zifcakova L."/>
            <person name="Wipf D."/>
            <person name="Zambonelli A."/>
            <person name="Paolocci F."/>
            <person name="Nowrousian M."/>
            <person name="Ottonello S."/>
            <person name="Baldrian P."/>
            <person name="Spatafora J.W."/>
            <person name="Henrissat B."/>
            <person name="Nagy L.G."/>
            <person name="Aury J.M."/>
            <person name="Wincker P."/>
            <person name="Grigoriev I.V."/>
            <person name="Bonfante P."/>
            <person name="Martin F.M."/>
        </authorList>
    </citation>
    <scope>NUCLEOTIDE SEQUENCE [LARGE SCALE GENOMIC DNA]</scope>
    <source>
        <strain evidence="1 2">RN42</strain>
    </source>
</reference>
<dbReference type="PANTHER" id="PTHR46082">
    <property type="entry name" value="ATP/GTP-BINDING PROTEIN-RELATED"/>
    <property type="match status" value="1"/>
</dbReference>
<dbReference type="STRING" id="1160509.A0A3N4ICQ0"/>
<evidence type="ECO:0000313" key="2">
    <source>
        <dbReference type="Proteomes" id="UP000275078"/>
    </source>
</evidence>
<dbReference type="GO" id="GO:0003824">
    <property type="term" value="F:catalytic activity"/>
    <property type="evidence" value="ECO:0007669"/>
    <property type="project" value="InterPro"/>
</dbReference>
<organism evidence="1 2">
    <name type="scientific">Ascobolus immersus RN42</name>
    <dbReference type="NCBI Taxonomy" id="1160509"/>
    <lineage>
        <taxon>Eukaryota</taxon>
        <taxon>Fungi</taxon>
        <taxon>Dikarya</taxon>
        <taxon>Ascomycota</taxon>
        <taxon>Pezizomycotina</taxon>
        <taxon>Pezizomycetes</taxon>
        <taxon>Pezizales</taxon>
        <taxon>Ascobolaceae</taxon>
        <taxon>Ascobolus</taxon>
    </lineage>
</organism>
<name>A0A3N4ICQ0_ASCIM</name>
<dbReference type="PANTHER" id="PTHR46082:SF11">
    <property type="entry name" value="AAA+ ATPASE DOMAIN-CONTAINING PROTEIN-RELATED"/>
    <property type="match status" value="1"/>
</dbReference>
<dbReference type="Gene3D" id="3.40.50.1580">
    <property type="entry name" value="Nucleoside phosphorylase domain"/>
    <property type="match status" value="1"/>
</dbReference>
<keyword evidence="2" id="KW-1185">Reference proteome</keyword>
<dbReference type="Proteomes" id="UP000275078">
    <property type="component" value="Unassembled WGS sequence"/>
</dbReference>
<dbReference type="EMBL" id="ML119662">
    <property type="protein sequence ID" value="RPA83893.1"/>
    <property type="molecule type" value="Genomic_DNA"/>
</dbReference>
<dbReference type="GO" id="GO:0009116">
    <property type="term" value="P:nucleoside metabolic process"/>
    <property type="evidence" value="ECO:0007669"/>
    <property type="project" value="InterPro"/>
</dbReference>
<proteinExistence type="predicted"/>
<gene>
    <name evidence="1" type="ORF">BJ508DRAFT_52528</name>
</gene>